<evidence type="ECO:0000256" key="9">
    <source>
        <dbReference type="SAM" id="MobiDB-lite"/>
    </source>
</evidence>
<sequence>MKVQCDVCEKAQATILSCADEASLCAECDTRVHAANKLASKHQRVALMYPSPEDLPCCDICQEKPGYFFCLEDRALLCRSCDYSIHSTNALAAKHKRFLVSGVRVGLRAITASDASESIQACTPSQVGSPTAQVSQLSSPATQVSHLSSPKNTHQQKSGRLTPLLSKNGCLVPEESSSMIMNIIREEALNKVPSLPSARQEQQQSSSSLIINIMGEEALNNAPSLPSAKKEQQQAKHLIVTSSQQKIQQNSTTGVFPSKVVGPSSVSLPSSSINQQMYLNGGRQLSNWGMGNDMNNNTHDFSKLDVATQRGSGGGSVRRSSISEYLTESIPGWRVDEILNLPDIDAIYNYADFGTSKTDAATSDVEWPAECSGSDSEGLGEAVAAMVPKMPSPPTASGVPRLTKPWGFGKPLKEPDLDFVLHCDDPLVVPDIGGVSSPTTLSPSSLHRKRRRTFFEF</sequence>
<dbReference type="OrthoDB" id="153872at2759"/>
<keyword evidence="4" id="KW-0862">Zinc</keyword>
<evidence type="ECO:0000256" key="4">
    <source>
        <dbReference type="ARBA" id="ARBA00022833"/>
    </source>
</evidence>
<gene>
    <name evidence="11" type="ORF">GOP47_0009384</name>
</gene>
<dbReference type="Pfam" id="PF00643">
    <property type="entry name" value="zf-B_box"/>
    <property type="match status" value="1"/>
</dbReference>
<evidence type="ECO:0000256" key="5">
    <source>
        <dbReference type="ARBA" id="ARBA00023015"/>
    </source>
</evidence>
<evidence type="ECO:0000256" key="1">
    <source>
        <dbReference type="ARBA" id="ARBA00004123"/>
    </source>
</evidence>
<dbReference type="PANTHER" id="PTHR31832:SF63">
    <property type="entry name" value="B-BOX ZINC FINGER PROTEIN 23"/>
    <property type="match status" value="1"/>
</dbReference>
<reference evidence="11" key="1">
    <citation type="submission" date="2021-01" db="EMBL/GenBank/DDBJ databases">
        <title>Adiantum capillus-veneris genome.</title>
        <authorList>
            <person name="Fang Y."/>
            <person name="Liao Q."/>
        </authorList>
    </citation>
    <scope>NUCLEOTIDE SEQUENCE</scope>
    <source>
        <strain evidence="11">H3</strain>
        <tissue evidence="11">Leaf</tissue>
    </source>
</reference>
<dbReference type="EMBL" id="JABFUD020000009">
    <property type="protein sequence ID" value="KAI5075308.1"/>
    <property type="molecule type" value="Genomic_DNA"/>
</dbReference>
<evidence type="ECO:0000256" key="8">
    <source>
        <dbReference type="PROSITE-ProRule" id="PRU00024"/>
    </source>
</evidence>
<proteinExistence type="predicted"/>
<dbReference type="InterPro" id="IPR000315">
    <property type="entry name" value="Znf_B-box"/>
</dbReference>
<comment type="caution">
    <text evidence="11">The sequence shown here is derived from an EMBL/GenBank/DDBJ whole genome shotgun (WGS) entry which is preliminary data.</text>
</comment>
<comment type="subcellular location">
    <subcellularLocation>
        <location evidence="1">Nucleus</location>
    </subcellularLocation>
</comment>
<keyword evidence="8" id="KW-0863">Zinc-finger</keyword>
<dbReference type="PANTHER" id="PTHR31832">
    <property type="entry name" value="B-BOX ZINC FINGER PROTEIN 22"/>
    <property type="match status" value="1"/>
</dbReference>
<keyword evidence="2" id="KW-0479">Metal-binding</keyword>
<keyword evidence="6" id="KW-0804">Transcription</keyword>
<keyword evidence="3" id="KW-0677">Repeat</keyword>
<feature type="domain" description="B box-type" evidence="10">
    <location>
        <begin position="53"/>
        <end position="100"/>
    </location>
</feature>
<keyword evidence="12" id="KW-1185">Reference proteome</keyword>
<dbReference type="Proteomes" id="UP000886520">
    <property type="component" value="Chromosome 9"/>
</dbReference>
<dbReference type="GO" id="GO:0005634">
    <property type="term" value="C:nucleus"/>
    <property type="evidence" value="ECO:0007669"/>
    <property type="project" value="UniProtKB-SubCell"/>
</dbReference>
<name>A0A9D4ZH51_ADICA</name>
<dbReference type="GO" id="GO:0009640">
    <property type="term" value="P:photomorphogenesis"/>
    <property type="evidence" value="ECO:0007669"/>
    <property type="project" value="TreeGrafter"/>
</dbReference>
<dbReference type="Gene3D" id="3.30.160.60">
    <property type="entry name" value="Classic Zinc Finger"/>
    <property type="match status" value="1"/>
</dbReference>
<accession>A0A9D4ZH51</accession>
<evidence type="ECO:0000313" key="12">
    <source>
        <dbReference type="Proteomes" id="UP000886520"/>
    </source>
</evidence>
<evidence type="ECO:0000259" key="10">
    <source>
        <dbReference type="PROSITE" id="PS50119"/>
    </source>
</evidence>
<evidence type="ECO:0000256" key="7">
    <source>
        <dbReference type="ARBA" id="ARBA00023242"/>
    </source>
</evidence>
<keyword evidence="7" id="KW-0539">Nucleus</keyword>
<evidence type="ECO:0000313" key="11">
    <source>
        <dbReference type="EMBL" id="KAI5075308.1"/>
    </source>
</evidence>
<keyword evidence="5" id="KW-0805">Transcription regulation</keyword>
<dbReference type="SMART" id="SM00336">
    <property type="entry name" value="BBOX"/>
    <property type="match status" value="2"/>
</dbReference>
<dbReference type="AlphaFoldDB" id="A0A9D4ZH51"/>
<protein>
    <recommendedName>
        <fullName evidence="10">B box-type domain-containing protein</fullName>
    </recommendedName>
</protein>
<evidence type="ECO:0000256" key="3">
    <source>
        <dbReference type="ARBA" id="ARBA00022737"/>
    </source>
</evidence>
<dbReference type="CDD" id="cd19821">
    <property type="entry name" value="Bbox1_BBX-like"/>
    <property type="match status" value="2"/>
</dbReference>
<dbReference type="GO" id="GO:0006355">
    <property type="term" value="P:regulation of DNA-templated transcription"/>
    <property type="evidence" value="ECO:0007669"/>
    <property type="project" value="TreeGrafter"/>
</dbReference>
<evidence type="ECO:0000256" key="6">
    <source>
        <dbReference type="ARBA" id="ARBA00023163"/>
    </source>
</evidence>
<dbReference type="GO" id="GO:0008270">
    <property type="term" value="F:zinc ion binding"/>
    <property type="evidence" value="ECO:0007669"/>
    <property type="project" value="UniProtKB-KW"/>
</dbReference>
<organism evidence="11 12">
    <name type="scientific">Adiantum capillus-veneris</name>
    <name type="common">Maidenhair fern</name>
    <dbReference type="NCBI Taxonomy" id="13818"/>
    <lineage>
        <taxon>Eukaryota</taxon>
        <taxon>Viridiplantae</taxon>
        <taxon>Streptophyta</taxon>
        <taxon>Embryophyta</taxon>
        <taxon>Tracheophyta</taxon>
        <taxon>Polypodiopsida</taxon>
        <taxon>Polypodiidae</taxon>
        <taxon>Polypodiales</taxon>
        <taxon>Pteridineae</taxon>
        <taxon>Pteridaceae</taxon>
        <taxon>Vittarioideae</taxon>
        <taxon>Adiantum</taxon>
    </lineage>
</organism>
<feature type="compositionally biased region" description="Polar residues" evidence="9">
    <location>
        <begin position="130"/>
        <end position="159"/>
    </location>
</feature>
<dbReference type="InterPro" id="IPR051979">
    <property type="entry name" value="B-box_zinc_finger"/>
</dbReference>
<feature type="region of interest" description="Disordered" evidence="9">
    <location>
        <begin position="130"/>
        <end position="160"/>
    </location>
</feature>
<evidence type="ECO:0000256" key="2">
    <source>
        <dbReference type="ARBA" id="ARBA00022723"/>
    </source>
</evidence>
<dbReference type="PROSITE" id="PS50119">
    <property type="entry name" value="ZF_BBOX"/>
    <property type="match status" value="1"/>
</dbReference>
<dbReference type="InterPro" id="IPR049808">
    <property type="entry name" value="CONSTANS-like_Bbox1"/>
</dbReference>